<dbReference type="PANTHER" id="PTHR31469:SF8">
    <property type="entry name" value="OS07G0641000 PROTEIN"/>
    <property type="match status" value="1"/>
</dbReference>
<protein>
    <submittedName>
        <fullName evidence="1">O-fucosyltransferase family protein</fullName>
    </submittedName>
</protein>
<dbReference type="CDD" id="cd11296">
    <property type="entry name" value="O-FucT_like"/>
    <property type="match status" value="1"/>
</dbReference>
<accession>A0AAW9R8B1</accession>
<sequence>MRQLYYTNYQSGQSGLSNAIMSIECGVVMAFLTNRLLLLDGNTSPPANVVEYEGRVDNTVRSRVTDLIDLPVAWTEPDERELEGLESRELTEQSLMDTVFYVPDTVDIDSQDAVHFARGRETWIGGDGEVQEIPLLRVSEKPLVPGGKYHRNNLCFYSYLFYFDNETRRSAYRMLERMQAKAPYTELARKVAADLGRFNAVHMRRGDFKVTYGVTVLDRQPWEAIEALDKHFSRDQRLLICTDERDDPFFTELKNAWTDHVFIDHHILDHFGDEFFALPRHDSIALAYLSQLVAAESEDFIGTMTSTFTSIIQRYRGNRGKAEPFKFLWNELPDPGERYERGRHPVSECVPLEDGIMVEEFEGPYSWNRYNPRINPAWMREWPESFLTGSVLETGALAGDELRPVTSPPEAVRQTEARFQFEGLGVNVRSTVPGLAFKVAEVFAPGARDAQGSNIASLEIKARGKGYGLIANGSEVAEAPSRQRMLVELIRYLVPVLCRARRGHVWLRGMLFRKDGQAVIYTGELGHANDPVADALCTSGWEFLGDEAIPLRADSLEAVPFARLAWPNGAAARLHWQQAKVKAIVHGQHRLLVRAGLHGLPPSVAAAELMQQSIDFQFDRQRAVQRVCRIASQIPVYSLSFGESEAVPGLLEFLSTPEGDAVSPLRREGRVSAA</sequence>
<evidence type="ECO:0000313" key="2">
    <source>
        <dbReference type="Proteomes" id="UP001359886"/>
    </source>
</evidence>
<dbReference type="PANTHER" id="PTHR31469">
    <property type="entry name" value="OS07G0633600 PROTEIN"/>
    <property type="match status" value="1"/>
</dbReference>
<proteinExistence type="predicted"/>
<dbReference type="EMBL" id="JAZHOG010000005">
    <property type="protein sequence ID" value="MEJ8567677.1"/>
    <property type="molecule type" value="Genomic_DNA"/>
</dbReference>
<reference evidence="1 2" key="1">
    <citation type="submission" date="2024-02" db="EMBL/GenBank/DDBJ databases">
        <title>A novel Wenzhouxiangellaceae bacterium, isolated from coastal sediments.</title>
        <authorList>
            <person name="Du Z.-J."/>
            <person name="Ye Y.-Q."/>
            <person name="Zhang X.-Y."/>
        </authorList>
    </citation>
    <scope>NUCLEOTIDE SEQUENCE [LARGE SCALE GENOMIC DNA]</scope>
    <source>
        <strain evidence="1 2">CH-27</strain>
    </source>
</reference>
<dbReference type="Proteomes" id="UP001359886">
    <property type="component" value="Unassembled WGS sequence"/>
</dbReference>
<keyword evidence="2" id="KW-1185">Reference proteome</keyword>
<gene>
    <name evidence="1" type="ORF">V3330_08585</name>
</gene>
<evidence type="ECO:0000313" key="1">
    <source>
        <dbReference type="EMBL" id="MEJ8567677.1"/>
    </source>
</evidence>
<comment type="caution">
    <text evidence="1">The sequence shown here is derived from an EMBL/GenBank/DDBJ whole genome shotgun (WGS) entry which is preliminary data.</text>
</comment>
<dbReference type="AlphaFoldDB" id="A0AAW9R8B1"/>
<name>A0AAW9R8B1_9GAMM</name>
<dbReference type="Gene3D" id="3.40.50.11350">
    <property type="match status" value="1"/>
</dbReference>
<dbReference type="RefSeq" id="WP_354695002.1">
    <property type="nucleotide sequence ID" value="NZ_JAZHOG010000005.1"/>
</dbReference>
<organism evidence="1 2">
    <name type="scientific">Elongatibacter sediminis</name>
    <dbReference type="NCBI Taxonomy" id="3119006"/>
    <lineage>
        <taxon>Bacteria</taxon>
        <taxon>Pseudomonadati</taxon>
        <taxon>Pseudomonadota</taxon>
        <taxon>Gammaproteobacteria</taxon>
        <taxon>Chromatiales</taxon>
        <taxon>Wenzhouxiangellaceae</taxon>
        <taxon>Elongatibacter</taxon>
    </lineage>
</organism>